<comment type="caution">
    <text evidence="2">The sequence shown here is derived from an EMBL/GenBank/DDBJ whole genome shotgun (WGS) entry which is preliminary data.</text>
</comment>
<dbReference type="PATRIC" id="fig|482300.6.peg.4025"/>
<dbReference type="SUPFAM" id="SSF52540">
    <property type="entry name" value="P-loop containing nucleoside triphosphate hydrolases"/>
    <property type="match status" value="1"/>
</dbReference>
<gene>
    <name evidence="2" type="ORF">MAESPC_03615</name>
</gene>
<reference evidence="2 3" key="1">
    <citation type="journal article" date="2013" name="Genome Announc.">
        <title>Draft Genome Sequence of the Brazilian Toxic Bloom-Forming Cyanobacterium Microcystis aeruginosa Strain SPC777.</title>
        <authorList>
            <person name="Fiore M.F."/>
            <person name="Alvarenga D.O."/>
            <person name="Varani A.M."/>
            <person name="Hoff-Risseti C."/>
            <person name="Crespim E."/>
            <person name="Ramos R.T."/>
            <person name="Silva A."/>
            <person name="Schaker P.D."/>
            <person name="Heck K."/>
            <person name="Rigonato J."/>
            <person name="Schneider M.P."/>
        </authorList>
    </citation>
    <scope>NUCLEOTIDE SEQUENCE [LARGE SCALE GENOMIC DNA]</scope>
    <source>
        <strain evidence="3">SPC 777</strain>
    </source>
</reference>
<dbReference type="Pfam" id="PF14516">
    <property type="entry name" value="AAA_35"/>
    <property type="match status" value="1"/>
</dbReference>
<protein>
    <submittedName>
        <fullName evidence="2">Putative ATPase (AAA+ superfamily)</fullName>
    </submittedName>
</protein>
<evidence type="ECO:0000313" key="2">
    <source>
        <dbReference type="EMBL" id="EPF19783.1"/>
    </source>
</evidence>
<accession>S3J1G7</accession>
<dbReference type="Gene3D" id="3.40.50.300">
    <property type="entry name" value="P-loop containing nucleotide triphosphate hydrolases"/>
    <property type="match status" value="1"/>
</dbReference>
<dbReference type="InterPro" id="IPR027417">
    <property type="entry name" value="P-loop_NTPase"/>
</dbReference>
<evidence type="ECO:0000259" key="1">
    <source>
        <dbReference type="SMART" id="SM00382"/>
    </source>
</evidence>
<name>S3J1G7_MICAE</name>
<dbReference type="Proteomes" id="UP000014617">
    <property type="component" value="Unassembled WGS sequence"/>
</dbReference>
<dbReference type="SMART" id="SM00382">
    <property type="entry name" value="AAA"/>
    <property type="match status" value="1"/>
</dbReference>
<organism evidence="2 3">
    <name type="scientific">Microcystis aeruginosa SPC777</name>
    <dbReference type="NCBI Taxonomy" id="482300"/>
    <lineage>
        <taxon>Bacteria</taxon>
        <taxon>Bacillati</taxon>
        <taxon>Cyanobacteriota</taxon>
        <taxon>Cyanophyceae</taxon>
        <taxon>Oscillatoriophycideae</taxon>
        <taxon>Chroococcales</taxon>
        <taxon>Microcystaceae</taxon>
        <taxon>Microcystis</taxon>
    </lineage>
</organism>
<evidence type="ECO:0000313" key="3">
    <source>
        <dbReference type="Proteomes" id="UP000014617"/>
    </source>
</evidence>
<feature type="domain" description="AAA+ ATPase" evidence="1">
    <location>
        <begin position="47"/>
        <end position="323"/>
    </location>
</feature>
<proteinExistence type="predicted"/>
<dbReference type="AlphaFoldDB" id="S3J1G7"/>
<dbReference type="InterPro" id="IPR003593">
    <property type="entry name" value="AAA+_ATPase"/>
</dbReference>
<dbReference type="EMBL" id="ASZQ01000244">
    <property type="protein sequence ID" value="EPF19783.1"/>
    <property type="molecule type" value="Genomic_DNA"/>
</dbReference>
<sequence>MSKLKEFIYDQNSMTRWFNIAGPCSDDIHYMLSPTVRLPDLEELIQQRSYFVLHAPRQTGKTTAMLSLAKQLTDTGNYAAVMVSVEVGSAFNHDPTAAELAILGAWYNTIEDSLPEELQPAAKQWQQEEPGSRIKAFLRGWAKAINRPIVLFIDEIDSLQDQILISVLRQLRDGFPKRPENFPSSVGLIGLRDVRDYKVASGGSDRLNTSSPFNIKVASLTMRNFNLEEVRKLYQQHTAATGQIFTPEAIETAFDLTQGQPWLVNALAKEIVEKMVKDRSILITKEHILTAKEILIARQDTHLDSLAERLREKRVKNIIEPILAGQTLPDTLADDRQYLIDLGLLRRDPMGGLVISNPIYREVIPRVLVQGTQDSLPLISPSWLTTTGELNVDALLTAFLKFWRQQVEPLLSSAAYHEIAPHIVLMAFLHRVVNGGGVLEREYAIGSDRMDLCLRYKDVILGIELKVWRDKKCNPQADGIEQLESYLGCLGLDFGWLFIFDRRKNALPMEERLSTEVLVTENQYRIIVIRA</sequence>